<gene>
    <name evidence="1" type="ORF">BACOVA_00882</name>
</gene>
<reference evidence="1 2" key="1">
    <citation type="submission" date="2007-03" db="EMBL/GenBank/DDBJ databases">
        <authorList>
            <person name="Fulton L."/>
            <person name="Clifton S."/>
            <person name="Fulton B."/>
            <person name="Xu J."/>
            <person name="Minx P."/>
            <person name="Pepin K.H."/>
            <person name="Johnson M."/>
            <person name="Thiruvilangam P."/>
            <person name="Bhonagiri V."/>
            <person name="Nash W.E."/>
            <person name="Mardis E.R."/>
            <person name="Wilson R.K."/>
        </authorList>
    </citation>
    <scope>NUCLEOTIDE SEQUENCE [LARGE SCALE GENOMIC DNA]</scope>
    <source>
        <strain evidence="2">ATCC 8483 / DSM 1896 / JCM 5824 / BCRC 10623 / CCUG 4943 / NCTC 11153</strain>
    </source>
</reference>
<dbReference type="AlphaFoldDB" id="A0AAN3ABE2"/>
<dbReference type="EMBL" id="AAXF02000039">
    <property type="protein sequence ID" value="EDO13348.1"/>
    <property type="molecule type" value="Genomic_DNA"/>
</dbReference>
<name>A0AAN3ABE2_BACO1</name>
<sequence length="43" mass="5112">MNANILFFSETQTLPTYKIKNKMQQGTKGASFKEEYKNKKYFD</sequence>
<evidence type="ECO:0000313" key="1">
    <source>
        <dbReference type="EMBL" id="EDO13348.1"/>
    </source>
</evidence>
<accession>A0AAN3ABE2</accession>
<reference evidence="2" key="2">
    <citation type="submission" date="2007-04" db="EMBL/GenBank/DDBJ databases">
        <title>Draft genome sequence of Bacteroides ovatus (ATCC 8483).</title>
        <authorList>
            <person name="Sudarsanam P."/>
            <person name="Ley R."/>
            <person name="Guruge J."/>
            <person name="Turnbaugh P.J."/>
            <person name="Mahowald M."/>
            <person name="Liep D."/>
            <person name="Gordon J."/>
        </authorList>
    </citation>
    <scope>NUCLEOTIDE SEQUENCE [LARGE SCALE GENOMIC DNA]</scope>
    <source>
        <strain evidence="2">ATCC 8483 / DSM 1896 / JCM 5824 / BCRC 10623 / CCUG 4943 / NCTC 11153</strain>
    </source>
</reference>
<proteinExistence type="predicted"/>
<comment type="caution">
    <text evidence="1">The sequence shown here is derived from an EMBL/GenBank/DDBJ whole genome shotgun (WGS) entry which is preliminary data.</text>
</comment>
<dbReference type="Proteomes" id="UP000005475">
    <property type="component" value="Unassembled WGS sequence"/>
</dbReference>
<protein>
    <submittedName>
        <fullName evidence="1">Uncharacterized protein</fullName>
    </submittedName>
</protein>
<evidence type="ECO:0000313" key="2">
    <source>
        <dbReference type="Proteomes" id="UP000005475"/>
    </source>
</evidence>
<organism evidence="1 2">
    <name type="scientific">Bacteroides ovatus (strain ATCC 8483 / DSM 1896 / JCM 5824 / BCRC 10623 / CCUG 4943 / NCTC 11153)</name>
    <dbReference type="NCBI Taxonomy" id="411476"/>
    <lineage>
        <taxon>Bacteria</taxon>
        <taxon>Pseudomonadati</taxon>
        <taxon>Bacteroidota</taxon>
        <taxon>Bacteroidia</taxon>
        <taxon>Bacteroidales</taxon>
        <taxon>Bacteroidaceae</taxon>
        <taxon>Bacteroides</taxon>
    </lineage>
</organism>